<evidence type="ECO:0000313" key="4">
    <source>
        <dbReference type="Proteomes" id="UP000235315"/>
    </source>
</evidence>
<feature type="active site" description="Proton acceptor; for dehydratase activity" evidence="1">
    <location>
        <position position="32"/>
    </location>
</feature>
<feature type="domain" description="PKS/mFAS DH" evidence="2">
    <location>
        <begin position="1"/>
        <end position="268"/>
    </location>
</feature>
<name>A0ABM6R1Z4_PSEO1</name>
<dbReference type="InterPro" id="IPR049900">
    <property type="entry name" value="PKS_mFAS_DH"/>
</dbReference>
<feature type="active site" description="Proton donor; for dehydratase activity" evidence="1">
    <location>
        <position position="191"/>
    </location>
</feature>
<dbReference type="InterPro" id="IPR049552">
    <property type="entry name" value="PKS_DH_N"/>
</dbReference>
<dbReference type="InterPro" id="IPR042104">
    <property type="entry name" value="PKS_dehydratase_sf"/>
</dbReference>
<accession>A0ABM6R1Z4</accession>
<reference evidence="3 4" key="1">
    <citation type="submission" date="2018-01" db="EMBL/GenBank/DDBJ databases">
        <title>Tropical forage species Digitaria eriantha prevents oxidative stress under low temperature conditions by the incorporation of polyhydroxybutyrate-producing endophytic bacteria.</title>
        <authorList>
            <person name="Stritzler M."/>
            <person name="Ayub N."/>
        </authorList>
    </citation>
    <scope>NUCLEOTIDE SEQUENCE [LARGE SCALE GENOMIC DNA]</scope>
    <source>
        <strain evidence="3 4">FR1</strain>
    </source>
</reference>
<proteinExistence type="predicted"/>
<dbReference type="InterPro" id="IPR049551">
    <property type="entry name" value="PKS_DH_C"/>
</dbReference>
<dbReference type="EMBL" id="CP025738">
    <property type="protein sequence ID" value="AUO47496.1"/>
    <property type="molecule type" value="Genomic_DNA"/>
</dbReference>
<dbReference type="Pfam" id="PF14765">
    <property type="entry name" value="PS-DH"/>
    <property type="match status" value="1"/>
</dbReference>
<dbReference type="Proteomes" id="UP000235315">
    <property type="component" value="Chromosome"/>
</dbReference>
<gene>
    <name evidence="3" type="ORF">C1C98_19655</name>
</gene>
<feature type="region of interest" description="C-terminal hotdog fold" evidence="1">
    <location>
        <begin position="136"/>
        <end position="268"/>
    </location>
</feature>
<sequence length="268" mass="29784">MIGEGIFAPFIQARGHAATVCVPPHHPCFSDHQVRSMPVLPGVSYLELVLNSAKLLFPHFTTSTLEDCLWLRPFLGNVPSPRLNIEFKPVGDERLAFTVGDQQHTYALGCLCAEPAKIDVPVQGQCVRERLGAHFNRYFNHQQVYAEFTDMGIDYGPFFKKISEVRIHEQQSLALLSRQAGAGFCFSNLLDCAFQSGMAISIGTERGSLMPFSLGTLVLHAPIDFSSTNEYWVTTQKNTEFRTDICVLSHDGRPLISVRDLGVKPSLL</sequence>
<evidence type="ECO:0000313" key="3">
    <source>
        <dbReference type="EMBL" id="AUO47496.1"/>
    </source>
</evidence>
<dbReference type="PROSITE" id="PS52019">
    <property type="entry name" value="PKS_MFAS_DH"/>
    <property type="match status" value="1"/>
</dbReference>
<evidence type="ECO:0000256" key="1">
    <source>
        <dbReference type="PROSITE-ProRule" id="PRU01363"/>
    </source>
</evidence>
<feature type="region of interest" description="N-terminal hotdog fold" evidence="1">
    <location>
        <begin position="1"/>
        <end position="123"/>
    </location>
</feature>
<organism evidence="3 4">
    <name type="scientific">Pseudomonas ogarae (strain DSM 112162 / CECT 30235 / F113)</name>
    <dbReference type="NCBI Taxonomy" id="1114970"/>
    <lineage>
        <taxon>Bacteria</taxon>
        <taxon>Pseudomonadati</taxon>
        <taxon>Pseudomonadota</taxon>
        <taxon>Gammaproteobacteria</taxon>
        <taxon>Pseudomonadales</taxon>
        <taxon>Pseudomonadaceae</taxon>
        <taxon>Pseudomonas</taxon>
    </lineage>
</organism>
<evidence type="ECO:0000259" key="2">
    <source>
        <dbReference type="PROSITE" id="PS52019"/>
    </source>
</evidence>
<keyword evidence="4" id="KW-1185">Reference proteome</keyword>
<dbReference type="Gene3D" id="3.10.129.110">
    <property type="entry name" value="Polyketide synthase dehydratase"/>
    <property type="match status" value="1"/>
</dbReference>
<protein>
    <recommendedName>
        <fullName evidence="2">PKS/mFAS DH domain-containing protein</fullName>
    </recommendedName>
</protein>
<dbReference type="RefSeq" id="WP_041476021.1">
    <property type="nucleotide sequence ID" value="NC_016830.1"/>
</dbReference>
<dbReference type="Pfam" id="PF21089">
    <property type="entry name" value="PKS_DH_N"/>
    <property type="match status" value="1"/>
</dbReference>